<dbReference type="Gene3D" id="2.60.120.200">
    <property type="match status" value="1"/>
</dbReference>
<keyword evidence="3" id="KW-1185">Reference proteome</keyword>
<name>A0ABU4Z9D9_9HYPH</name>
<sequence>MQTEAPGADLVLATPGAGGAIYSTNAISGSALACCRIVRASDSAEMDIGYRTISRKIDIASAMAFKASPSDTILVKTWYDQSGNGNHATQTTQANMPRLLSGRNAIIAGTRRADNTLANAIPRYFNIPAGVAFNRLGNTKLMVFASSVSLQGMTPYEFPNNAQSDALLLSQSNAMSIRWYPGAVNDKTPATKDVLEFYGMGTGATGSGIYRTTGSKSTITAPTTLSITGGYLGFSSVASAWNKAARQDYCLFAIYPSQLTDTQITDARAAAIAAFGIPTSFDNNLVFVGDSITEGVYTDDNKTLPRLASASVSASNKQIWNLGIAGQTMAQIVTGRAAHEATLYSGSITGKNVFHLWAGTNDIIAGTGVASAVMANIQTWVAAQKALGSSVRCVVGTCLPRTGFGAAGSAKDLDRQDLNTQIRNNASVNGYTVADFAADPVLGLVASTADTALYPDGTHLSASAYEQYAAPIAAAAITAALAT</sequence>
<comment type="caution">
    <text evidence="2">The sequence shown here is derived from an EMBL/GenBank/DDBJ whole genome shotgun (WGS) entry which is preliminary data.</text>
</comment>
<dbReference type="EMBL" id="JAVIJC010000046">
    <property type="protein sequence ID" value="MDX8495883.1"/>
    <property type="molecule type" value="Genomic_DNA"/>
</dbReference>
<dbReference type="Pfam" id="PF13472">
    <property type="entry name" value="Lipase_GDSL_2"/>
    <property type="match status" value="1"/>
</dbReference>
<dbReference type="Gene3D" id="3.40.50.1110">
    <property type="entry name" value="SGNH hydrolase"/>
    <property type="match status" value="1"/>
</dbReference>
<dbReference type="Proteomes" id="UP001271249">
    <property type="component" value="Unassembled WGS sequence"/>
</dbReference>
<reference evidence="2 3" key="1">
    <citation type="submission" date="2023-08" db="EMBL/GenBank/DDBJ databases">
        <title>Implementing the SeqCode for naming new Mesorhizobium species isolated from Vachellia karroo root nodules.</title>
        <authorList>
            <person name="Van Lill M."/>
        </authorList>
    </citation>
    <scope>NUCLEOTIDE SEQUENCE [LARGE SCALE GENOMIC DNA]</scope>
    <source>
        <strain evidence="2 3">VK22B</strain>
    </source>
</reference>
<proteinExistence type="predicted"/>
<evidence type="ECO:0000313" key="2">
    <source>
        <dbReference type="EMBL" id="MDX8495883.1"/>
    </source>
</evidence>
<evidence type="ECO:0000259" key="1">
    <source>
        <dbReference type="Pfam" id="PF13472"/>
    </source>
</evidence>
<organism evidence="2 3">
    <name type="scientific">Mesorhizobium captivum</name>
    <dbReference type="NCBI Taxonomy" id="3072319"/>
    <lineage>
        <taxon>Bacteria</taxon>
        <taxon>Pseudomonadati</taxon>
        <taxon>Pseudomonadota</taxon>
        <taxon>Alphaproteobacteria</taxon>
        <taxon>Hyphomicrobiales</taxon>
        <taxon>Phyllobacteriaceae</taxon>
        <taxon>Mesorhizobium</taxon>
    </lineage>
</organism>
<protein>
    <submittedName>
        <fullName evidence="2">GDSL-type esterase/lipase family protein</fullName>
    </submittedName>
</protein>
<gene>
    <name evidence="2" type="ORF">RFN29_30525</name>
</gene>
<dbReference type="InterPro" id="IPR036514">
    <property type="entry name" value="SGNH_hydro_sf"/>
</dbReference>
<accession>A0ABU4Z9D9</accession>
<dbReference type="InterPro" id="IPR013830">
    <property type="entry name" value="SGNH_hydro"/>
</dbReference>
<evidence type="ECO:0000313" key="3">
    <source>
        <dbReference type="Proteomes" id="UP001271249"/>
    </source>
</evidence>
<dbReference type="SUPFAM" id="SSF52266">
    <property type="entry name" value="SGNH hydrolase"/>
    <property type="match status" value="1"/>
</dbReference>
<feature type="domain" description="SGNH hydrolase-type esterase" evidence="1">
    <location>
        <begin position="287"/>
        <end position="466"/>
    </location>
</feature>
<dbReference type="RefSeq" id="WP_320229590.1">
    <property type="nucleotide sequence ID" value="NZ_JAVIJC010000046.1"/>
</dbReference>